<evidence type="ECO:0000256" key="1">
    <source>
        <dbReference type="ARBA" id="ARBA00004123"/>
    </source>
</evidence>
<dbReference type="Proteomes" id="UP000652761">
    <property type="component" value="Unassembled WGS sequence"/>
</dbReference>
<reference evidence="8" key="1">
    <citation type="submission" date="2017-07" db="EMBL/GenBank/DDBJ databases">
        <title>Taro Niue Genome Assembly and Annotation.</title>
        <authorList>
            <person name="Atibalentja N."/>
            <person name="Keating K."/>
            <person name="Fields C.J."/>
        </authorList>
    </citation>
    <scope>NUCLEOTIDE SEQUENCE</scope>
    <source>
        <strain evidence="8">Niue_2</strain>
        <tissue evidence="8">Leaf</tissue>
    </source>
</reference>
<dbReference type="OrthoDB" id="206335at2759"/>
<evidence type="ECO:0000256" key="6">
    <source>
        <dbReference type="ARBA" id="ARBA00023242"/>
    </source>
</evidence>
<comment type="subcellular location">
    <subcellularLocation>
        <location evidence="1">Nucleus</location>
    </subcellularLocation>
</comment>
<evidence type="ECO:0000256" key="5">
    <source>
        <dbReference type="ARBA" id="ARBA00022839"/>
    </source>
</evidence>
<dbReference type="GO" id="GO:0005634">
    <property type="term" value="C:nucleus"/>
    <property type="evidence" value="ECO:0007669"/>
    <property type="project" value="UniProtKB-SubCell"/>
</dbReference>
<dbReference type="GO" id="GO:0004527">
    <property type="term" value="F:exonuclease activity"/>
    <property type="evidence" value="ECO:0007669"/>
    <property type="project" value="UniProtKB-KW"/>
</dbReference>
<evidence type="ECO:0000256" key="3">
    <source>
        <dbReference type="ARBA" id="ARBA00022722"/>
    </source>
</evidence>
<proteinExistence type="inferred from homology"/>
<feature type="domain" description="Exonuclease" evidence="7">
    <location>
        <begin position="173"/>
        <end position="332"/>
    </location>
</feature>
<gene>
    <name evidence="8" type="ORF">Taro_025641</name>
</gene>
<dbReference type="FunFam" id="3.30.420.10:FF:000019">
    <property type="entry name" value="RNA exonuclease NEF-sp"/>
    <property type="match status" value="1"/>
</dbReference>
<comment type="similarity">
    <text evidence="2">Belongs to the REXO1/REXO3 family.</text>
</comment>
<dbReference type="PANTHER" id="PTHR12801:SF157">
    <property type="entry name" value="SMALL RNA DEGRADING NUCLEASE 5"/>
    <property type="match status" value="1"/>
</dbReference>
<dbReference type="SUPFAM" id="SSF53098">
    <property type="entry name" value="Ribonuclease H-like"/>
    <property type="match status" value="1"/>
</dbReference>
<evidence type="ECO:0000313" key="9">
    <source>
        <dbReference type="Proteomes" id="UP000652761"/>
    </source>
</evidence>
<dbReference type="EMBL" id="NMUH01001507">
    <property type="protein sequence ID" value="MQL92998.1"/>
    <property type="molecule type" value="Genomic_DNA"/>
</dbReference>
<dbReference type="InterPro" id="IPR013520">
    <property type="entry name" value="Ribonucl_H"/>
</dbReference>
<dbReference type="CDD" id="cd06145">
    <property type="entry name" value="REX1_like"/>
    <property type="match status" value="1"/>
</dbReference>
<comment type="caution">
    <text evidence="8">The sequence shown here is derived from an EMBL/GenBank/DDBJ whole genome shotgun (WGS) entry which is preliminary data.</text>
</comment>
<evidence type="ECO:0000256" key="2">
    <source>
        <dbReference type="ARBA" id="ARBA00006357"/>
    </source>
</evidence>
<dbReference type="AlphaFoldDB" id="A0A843V9V0"/>
<dbReference type="Gene3D" id="3.30.420.10">
    <property type="entry name" value="Ribonuclease H-like superfamily/Ribonuclease H"/>
    <property type="match status" value="1"/>
</dbReference>
<keyword evidence="3" id="KW-0540">Nuclease</keyword>
<dbReference type="InterPro" id="IPR047021">
    <property type="entry name" value="REXO1/3/4-like"/>
</dbReference>
<organism evidence="8 9">
    <name type="scientific">Colocasia esculenta</name>
    <name type="common">Wild taro</name>
    <name type="synonym">Arum esculentum</name>
    <dbReference type="NCBI Taxonomy" id="4460"/>
    <lineage>
        <taxon>Eukaryota</taxon>
        <taxon>Viridiplantae</taxon>
        <taxon>Streptophyta</taxon>
        <taxon>Embryophyta</taxon>
        <taxon>Tracheophyta</taxon>
        <taxon>Spermatophyta</taxon>
        <taxon>Magnoliopsida</taxon>
        <taxon>Liliopsida</taxon>
        <taxon>Araceae</taxon>
        <taxon>Aroideae</taxon>
        <taxon>Colocasieae</taxon>
        <taxon>Colocasia</taxon>
    </lineage>
</organism>
<sequence>MRDRLHHLLPKIQTIRVLCGVEDEFIDHIFVGCPYSCGIWRVLAARTQCTTTQHDKNKPLIPKVVLLYVPGLDAALYMSQSNLLGNLKEICGNPKAVLALSCVSDGVQTIDALLTCKRPSSREISSVVNLNKIPFPISYYTLTEQELEENGYCFTKPGVISTAPAPMGCPTYEILALDCEMCVTAEGFELTRVTLVDIAGEVVLDKLVKPSNPILDYNTRYSGITCEMLEGITTTLTDIQEEFLGLIHKETILVGHSLENDLLALKISHKLVIDTAILYRNRRGANYKIALRVLSRKFLSRRIQDSGIGHDSIEDARAAMGLAILKVRHGPDFGTAPSFIRTKLASLLDQSGRTCSLIDDISIIKRYSDASCNSIPVASDDEALSRAIKEVKKEKVEFVWTRFSGLDSYFKQQAEDVEMLNSRTAEVVSFLTCKTLPKKGVLYSITSELKDILTRMDARIRRLYDALPVNSMLIVSTGHGDTAIVQRILPFFSSLAIFI</sequence>
<dbReference type="SMART" id="SM00479">
    <property type="entry name" value="EXOIII"/>
    <property type="match status" value="1"/>
</dbReference>
<evidence type="ECO:0000313" key="8">
    <source>
        <dbReference type="EMBL" id="MQL92998.1"/>
    </source>
</evidence>
<keyword evidence="5" id="KW-0269">Exonuclease</keyword>
<keyword evidence="6" id="KW-0539">Nucleus</keyword>
<evidence type="ECO:0000256" key="4">
    <source>
        <dbReference type="ARBA" id="ARBA00022801"/>
    </source>
</evidence>
<dbReference type="InterPro" id="IPR036397">
    <property type="entry name" value="RNaseH_sf"/>
</dbReference>
<keyword evidence="4" id="KW-0378">Hydrolase</keyword>
<evidence type="ECO:0000259" key="7">
    <source>
        <dbReference type="SMART" id="SM00479"/>
    </source>
</evidence>
<accession>A0A843V9V0</accession>
<dbReference type="InterPro" id="IPR012337">
    <property type="entry name" value="RNaseH-like_sf"/>
</dbReference>
<dbReference type="PANTHER" id="PTHR12801">
    <property type="entry name" value="RNA EXONUCLEASE REXO1 / RECO3 FAMILY MEMBER-RELATED"/>
    <property type="match status" value="1"/>
</dbReference>
<dbReference type="InterPro" id="IPR034922">
    <property type="entry name" value="REX1-like_exo"/>
</dbReference>
<dbReference type="InterPro" id="IPR017850">
    <property type="entry name" value="Alkaline_phosphatase_core_sf"/>
</dbReference>
<dbReference type="SUPFAM" id="SSF53649">
    <property type="entry name" value="Alkaline phosphatase-like"/>
    <property type="match status" value="1"/>
</dbReference>
<name>A0A843V9V0_COLES</name>
<dbReference type="GO" id="GO:0003676">
    <property type="term" value="F:nucleic acid binding"/>
    <property type="evidence" value="ECO:0007669"/>
    <property type="project" value="InterPro"/>
</dbReference>
<keyword evidence="9" id="KW-1185">Reference proteome</keyword>
<protein>
    <recommendedName>
        <fullName evidence="7">Exonuclease domain-containing protein</fullName>
    </recommendedName>
</protein>
<dbReference type="Pfam" id="PF00929">
    <property type="entry name" value="RNase_T"/>
    <property type="match status" value="1"/>
</dbReference>